<dbReference type="InterPro" id="IPR036162">
    <property type="entry name" value="Resolvase-like_N_sf"/>
</dbReference>
<accession>A0A7W8HWA4</accession>
<evidence type="ECO:0000313" key="5">
    <source>
        <dbReference type="Proteomes" id="UP000566663"/>
    </source>
</evidence>
<dbReference type="GO" id="GO:0003677">
    <property type="term" value="F:DNA binding"/>
    <property type="evidence" value="ECO:0007669"/>
    <property type="project" value="UniProtKB-KW"/>
</dbReference>
<keyword evidence="5" id="KW-1185">Reference proteome</keyword>
<dbReference type="GO" id="GO:0000150">
    <property type="term" value="F:DNA strand exchange activity"/>
    <property type="evidence" value="ECO:0007669"/>
    <property type="project" value="InterPro"/>
</dbReference>
<dbReference type="InterPro" id="IPR006119">
    <property type="entry name" value="Resolv_N"/>
</dbReference>
<organism evidence="4 5">
    <name type="scientific">Brevundimonas basaltis</name>
    <dbReference type="NCBI Taxonomy" id="472166"/>
    <lineage>
        <taxon>Bacteria</taxon>
        <taxon>Pseudomonadati</taxon>
        <taxon>Pseudomonadota</taxon>
        <taxon>Alphaproteobacteria</taxon>
        <taxon>Caulobacterales</taxon>
        <taxon>Caulobacteraceae</taxon>
        <taxon>Brevundimonas</taxon>
    </lineage>
</organism>
<dbReference type="PROSITE" id="PS51736">
    <property type="entry name" value="RECOMBINASES_3"/>
    <property type="match status" value="1"/>
</dbReference>
<name>A0A7W8HWA4_9CAUL</name>
<dbReference type="AlphaFoldDB" id="A0A7W8HWA4"/>
<keyword evidence="2" id="KW-0233">DNA recombination</keyword>
<gene>
    <name evidence="4" type="ORF">HNQ67_000593</name>
</gene>
<evidence type="ECO:0000259" key="3">
    <source>
        <dbReference type="PROSITE" id="PS51736"/>
    </source>
</evidence>
<dbReference type="Pfam" id="PF00239">
    <property type="entry name" value="Resolvase"/>
    <property type="match status" value="1"/>
</dbReference>
<evidence type="ECO:0000256" key="1">
    <source>
        <dbReference type="ARBA" id="ARBA00023125"/>
    </source>
</evidence>
<keyword evidence="1" id="KW-0238">DNA-binding</keyword>
<dbReference type="Gene3D" id="3.40.50.1390">
    <property type="entry name" value="Resolvase, N-terminal catalytic domain"/>
    <property type="match status" value="1"/>
</dbReference>
<evidence type="ECO:0000256" key="2">
    <source>
        <dbReference type="ARBA" id="ARBA00023172"/>
    </source>
</evidence>
<dbReference type="EMBL" id="JACHFZ010000001">
    <property type="protein sequence ID" value="MBB5291097.1"/>
    <property type="molecule type" value="Genomic_DNA"/>
</dbReference>
<dbReference type="InterPro" id="IPR050639">
    <property type="entry name" value="SSR_resolvase"/>
</dbReference>
<evidence type="ECO:0000313" key="4">
    <source>
        <dbReference type="EMBL" id="MBB5291097.1"/>
    </source>
</evidence>
<feature type="domain" description="Resolvase/invertase-type recombinase catalytic" evidence="3">
    <location>
        <begin position="2"/>
        <end position="138"/>
    </location>
</feature>
<comment type="caution">
    <text evidence="4">The sequence shown here is derived from an EMBL/GenBank/DDBJ whole genome shotgun (WGS) entry which is preliminary data.</text>
</comment>
<dbReference type="PANTHER" id="PTHR30461">
    <property type="entry name" value="DNA-INVERTASE FROM LAMBDOID PROPHAGE"/>
    <property type="match status" value="1"/>
</dbReference>
<sequence length="219" mass="23678">MALVAYTRVSTGKQQASGLGLEAQQDAIERYAARTGQPIIATFTEVESGAVRDRPQLAAALDLCRRKKSVLLIARLDRLSRSLAFIAQLLEAGVDVRAADVPEANRLTLQLLAVFAEHERTIIRERTRAAMAAAKARGTILGKNGAVLAAEHKRLAALFAETVRPQVEAVLATGATTTRQIADGLNAMEIATREAGRWHHSGVSKLLRRLDIITFPAKP</sequence>
<dbReference type="CDD" id="cd00338">
    <property type="entry name" value="Ser_Recombinase"/>
    <property type="match status" value="1"/>
</dbReference>
<dbReference type="Proteomes" id="UP000566663">
    <property type="component" value="Unassembled WGS sequence"/>
</dbReference>
<dbReference type="SMART" id="SM00857">
    <property type="entry name" value="Resolvase"/>
    <property type="match status" value="1"/>
</dbReference>
<dbReference type="SUPFAM" id="SSF53041">
    <property type="entry name" value="Resolvase-like"/>
    <property type="match status" value="1"/>
</dbReference>
<dbReference type="PANTHER" id="PTHR30461:SF2">
    <property type="entry name" value="SERINE RECOMBINASE PINE-RELATED"/>
    <property type="match status" value="1"/>
</dbReference>
<reference evidence="4 5" key="1">
    <citation type="submission" date="2020-08" db="EMBL/GenBank/DDBJ databases">
        <title>Genomic Encyclopedia of Type Strains, Phase IV (KMG-IV): sequencing the most valuable type-strain genomes for metagenomic binning, comparative biology and taxonomic classification.</title>
        <authorList>
            <person name="Goeker M."/>
        </authorList>
    </citation>
    <scope>NUCLEOTIDE SEQUENCE [LARGE SCALE GENOMIC DNA]</scope>
    <source>
        <strain evidence="4 5">DSM 25335</strain>
    </source>
</reference>
<protein>
    <submittedName>
        <fullName evidence="4">DNA invertase Pin-like site-specific DNA recombinase</fullName>
    </submittedName>
</protein>
<proteinExistence type="predicted"/>
<dbReference type="RefSeq" id="WP_183252167.1">
    <property type="nucleotide sequence ID" value="NZ_BAAAFF010000004.1"/>
</dbReference>